<reference evidence="1 2" key="1">
    <citation type="submission" date="2016-07" db="EMBL/GenBank/DDBJ databases">
        <title>Pervasive Adenine N6-methylation of Active Genes in Fungi.</title>
        <authorList>
            <consortium name="DOE Joint Genome Institute"/>
            <person name="Mondo S.J."/>
            <person name="Dannebaum R.O."/>
            <person name="Kuo R.C."/>
            <person name="Labutti K."/>
            <person name="Haridas S."/>
            <person name="Kuo A."/>
            <person name="Salamov A."/>
            <person name="Ahrendt S.R."/>
            <person name="Lipzen A."/>
            <person name="Sullivan W."/>
            <person name="Andreopoulos W.B."/>
            <person name="Clum A."/>
            <person name="Lindquist E."/>
            <person name="Daum C."/>
            <person name="Ramamoorthy G.K."/>
            <person name="Gryganskyi A."/>
            <person name="Culley D."/>
            <person name="Magnuson J.K."/>
            <person name="James T.Y."/>
            <person name="O'Malley M.A."/>
            <person name="Stajich J.E."/>
            <person name="Spatafora J.W."/>
            <person name="Visel A."/>
            <person name="Grigoriev I.V."/>
        </authorList>
    </citation>
    <scope>NUCLEOTIDE SEQUENCE [LARGE SCALE GENOMIC DNA]</scope>
    <source>
        <strain evidence="1 2">12-1054</strain>
    </source>
</reference>
<comment type="caution">
    <text evidence="1">The sequence shown here is derived from an EMBL/GenBank/DDBJ whole genome shotgun (WGS) entry which is preliminary data.</text>
</comment>
<dbReference type="GeneID" id="63785782"/>
<accession>A0A1Y2FGQ9</accession>
<dbReference type="EMBL" id="MCFI01000008">
    <property type="protein sequence ID" value="ORY83112.1"/>
    <property type="molecule type" value="Genomic_DNA"/>
</dbReference>
<sequence>MLGCSRSYRLPGDLTINLRCTSVLVLDTYDTSLLLTNAAQLRRLDQIVVDVPTDEPLRIDLYLQGRYQHMRSHESLSAIARAFLAKDEQLLSGNSSTATDYNGLLYKMSLDGITLSEADHMLHRTLEMFAPFG</sequence>
<keyword evidence="2" id="KW-1185">Reference proteome</keyword>
<name>A0A1Y2FGQ9_PROLT</name>
<evidence type="ECO:0000313" key="1">
    <source>
        <dbReference type="EMBL" id="ORY83112.1"/>
    </source>
</evidence>
<dbReference type="AlphaFoldDB" id="A0A1Y2FGQ9"/>
<dbReference type="RefSeq" id="XP_040725693.1">
    <property type="nucleotide sequence ID" value="XM_040869183.1"/>
</dbReference>
<evidence type="ECO:0000313" key="2">
    <source>
        <dbReference type="Proteomes" id="UP000193685"/>
    </source>
</evidence>
<protein>
    <submittedName>
        <fullName evidence="1">Uncharacterized protein</fullName>
    </submittedName>
</protein>
<organism evidence="1 2">
    <name type="scientific">Protomyces lactucae-debilis</name>
    <dbReference type="NCBI Taxonomy" id="2754530"/>
    <lineage>
        <taxon>Eukaryota</taxon>
        <taxon>Fungi</taxon>
        <taxon>Dikarya</taxon>
        <taxon>Ascomycota</taxon>
        <taxon>Taphrinomycotina</taxon>
        <taxon>Taphrinomycetes</taxon>
        <taxon>Taphrinales</taxon>
        <taxon>Protomycetaceae</taxon>
        <taxon>Protomyces</taxon>
    </lineage>
</organism>
<gene>
    <name evidence="1" type="ORF">BCR37DRAFT_379079</name>
</gene>
<dbReference type="Proteomes" id="UP000193685">
    <property type="component" value="Unassembled WGS sequence"/>
</dbReference>
<feature type="non-terminal residue" evidence="1">
    <location>
        <position position="1"/>
    </location>
</feature>
<proteinExistence type="predicted"/>